<sequence>MPPPPPPAAAPQPIPECAVNPDLRVPSYALFARYTVEDLLAQPGREETSQMKARMDSQHVRLDSLEDLLDVMAVGNPIMQRMLSERRAALGLPVRDPQESDPTRRQPSNPTDYFEDIILRALTSLRDLGITKVLLALDYHEVDEALKAPQQWPRYRNLLEQVKKLKEDFTSLVFEGEKISTNGIVRDIAKSVLRDGRFQSYLALDGPSCLHDRIARETCGSDI</sequence>
<name>A0A0D3AC12_BRAOL</name>
<accession>A0A0D3AC12</accession>
<dbReference type="HOGENOM" id="CLU_1241634_0_0_1"/>
<dbReference type="eggNOG" id="KOG1075">
    <property type="taxonomic scope" value="Eukaryota"/>
</dbReference>
<dbReference type="Gramene" id="Bo1g108710.1">
    <property type="protein sequence ID" value="Bo1g108710.1"/>
    <property type="gene ID" value="Bo1g108710"/>
</dbReference>
<dbReference type="Proteomes" id="UP000032141">
    <property type="component" value="Chromosome C1"/>
</dbReference>
<evidence type="ECO:0000313" key="2">
    <source>
        <dbReference type="Proteomes" id="UP000032141"/>
    </source>
</evidence>
<reference evidence="1" key="2">
    <citation type="submission" date="2015-03" db="UniProtKB">
        <authorList>
            <consortium name="EnsemblPlants"/>
        </authorList>
    </citation>
    <scope>IDENTIFICATION</scope>
</reference>
<protein>
    <submittedName>
        <fullName evidence="1">Uncharacterized protein</fullName>
    </submittedName>
</protein>
<dbReference type="EnsemblPlants" id="Bo1g108710.1">
    <property type="protein sequence ID" value="Bo1g108710.1"/>
    <property type="gene ID" value="Bo1g108710"/>
</dbReference>
<reference evidence="1 2" key="1">
    <citation type="journal article" date="2014" name="Genome Biol.">
        <title>Transcriptome and methylome profiling reveals relics of genome dominance in the mesopolyploid Brassica oleracea.</title>
        <authorList>
            <person name="Parkin I.A."/>
            <person name="Koh C."/>
            <person name="Tang H."/>
            <person name="Robinson S.J."/>
            <person name="Kagale S."/>
            <person name="Clarke W.E."/>
            <person name="Town C.D."/>
            <person name="Nixon J."/>
            <person name="Krishnakumar V."/>
            <person name="Bidwell S.L."/>
            <person name="Denoeud F."/>
            <person name="Belcram H."/>
            <person name="Links M.G."/>
            <person name="Just J."/>
            <person name="Clarke C."/>
            <person name="Bender T."/>
            <person name="Huebert T."/>
            <person name="Mason A.S."/>
            <person name="Pires J.C."/>
            <person name="Barker G."/>
            <person name="Moore J."/>
            <person name="Walley P.G."/>
            <person name="Manoli S."/>
            <person name="Batley J."/>
            <person name="Edwards D."/>
            <person name="Nelson M.N."/>
            <person name="Wang X."/>
            <person name="Paterson A.H."/>
            <person name="King G."/>
            <person name="Bancroft I."/>
            <person name="Chalhoub B."/>
            <person name="Sharpe A.G."/>
        </authorList>
    </citation>
    <scope>NUCLEOTIDE SEQUENCE</scope>
    <source>
        <strain evidence="1 2">cv. TO1000</strain>
    </source>
</reference>
<proteinExistence type="predicted"/>
<organism evidence="1 2">
    <name type="scientific">Brassica oleracea var. oleracea</name>
    <dbReference type="NCBI Taxonomy" id="109376"/>
    <lineage>
        <taxon>Eukaryota</taxon>
        <taxon>Viridiplantae</taxon>
        <taxon>Streptophyta</taxon>
        <taxon>Embryophyta</taxon>
        <taxon>Tracheophyta</taxon>
        <taxon>Spermatophyta</taxon>
        <taxon>Magnoliopsida</taxon>
        <taxon>eudicotyledons</taxon>
        <taxon>Gunneridae</taxon>
        <taxon>Pentapetalae</taxon>
        <taxon>rosids</taxon>
        <taxon>malvids</taxon>
        <taxon>Brassicales</taxon>
        <taxon>Brassicaceae</taxon>
        <taxon>Brassiceae</taxon>
        <taxon>Brassica</taxon>
    </lineage>
</organism>
<dbReference type="AlphaFoldDB" id="A0A0D3AC12"/>
<evidence type="ECO:0000313" key="1">
    <source>
        <dbReference type="EnsemblPlants" id="Bo1g108710.1"/>
    </source>
</evidence>
<keyword evidence="2" id="KW-1185">Reference proteome</keyword>